<protein>
    <recommendedName>
        <fullName evidence="3">DUF481 domain-containing protein</fullName>
    </recommendedName>
</protein>
<sequence>MQISKKSLAEGLFEFNPFEYGLADTNLITLNTVLANTISFNRQSTKWGIDISNLRNNGKAFLTYGYETRQLNDWQLKYRHFLSSSFTLNINTLKGINALFTDDVMFDNRNYRINRNNGEALLSFIRGTSFRITTGYKYEVKNNAATYGGEKSISNSLTAETKYNILQSASLTGKFTYNGLTYSAVANTAQSTIGYIMLDGLLPGTNLLWNLQLTKRLLNNLELNFQYDGRKPGNTRTIHTGRASLTAIF</sequence>
<reference evidence="1 2" key="1">
    <citation type="submission" date="2022-02" db="EMBL/GenBank/DDBJ databases">
        <authorList>
            <person name="Min J."/>
        </authorList>
    </citation>
    <scope>NUCLEOTIDE SEQUENCE [LARGE SCALE GENOMIC DNA]</scope>
    <source>
        <strain evidence="1 2">GR10-1</strain>
    </source>
</reference>
<keyword evidence="2" id="KW-1185">Reference proteome</keyword>
<name>A0ABS9SM31_9BACT</name>
<accession>A0ABS9SM31</accession>
<proteinExistence type="predicted"/>
<dbReference type="RefSeq" id="WP_240831342.1">
    <property type="nucleotide sequence ID" value="NZ_JAKWBL010000003.1"/>
</dbReference>
<dbReference type="EMBL" id="JAKWBL010000003">
    <property type="protein sequence ID" value="MCH5599427.1"/>
    <property type="molecule type" value="Genomic_DNA"/>
</dbReference>
<comment type="caution">
    <text evidence="1">The sequence shown here is derived from an EMBL/GenBank/DDBJ whole genome shotgun (WGS) entry which is preliminary data.</text>
</comment>
<gene>
    <name evidence="1" type="ORF">MKP09_16670</name>
</gene>
<organism evidence="1 2">
    <name type="scientific">Niabella ginsengisoli</name>
    <dbReference type="NCBI Taxonomy" id="522298"/>
    <lineage>
        <taxon>Bacteria</taxon>
        <taxon>Pseudomonadati</taxon>
        <taxon>Bacteroidota</taxon>
        <taxon>Chitinophagia</taxon>
        <taxon>Chitinophagales</taxon>
        <taxon>Chitinophagaceae</taxon>
        <taxon>Niabella</taxon>
    </lineage>
</organism>
<evidence type="ECO:0000313" key="2">
    <source>
        <dbReference type="Proteomes" id="UP001202248"/>
    </source>
</evidence>
<dbReference type="Proteomes" id="UP001202248">
    <property type="component" value="Unassembled WGS sequence"/>
</dbReference>
<evidence type="ECO:0000313" key="1">
    <source>
        <dbReference type="EMBL" id="MCH5599427.1"/>
    </source>
</evidence>
<evidence type="ECO:0008006" key="3">
    <source>
        <dbReference type="Google" id="ProtNLM"/>
    </source>
</evidence>